<accession>A0A5D2FYB3</accession>
<dbReference type="Gene3D" id="1.25.40.10">
    <property type="entry name" value="Tetratricopeptide repeat domain"/>
    <property type="match status" value="1"/>
</dbReference>
<dbReference type="GO" id="GO:0005829">
    <property type="term" value="C:cytosol"/>
    <property type="evidence" value="ECO:0007669"/>
    <property type="project" value="TreeGrafter"/>
</dbReference>
<dbReference type="GO" id="GO:0016560">
    <property type="term" value="P:protein import into peroxisome matrix, docking"/>
    <property type="evidence" value="ECO:0007669"/>
    <property type="project" value="TreeGrafter"/>
</dbReference>
<dbReference type="GO" id="GO:0005778">
    <property type="term" value="C:peroxisomal membrane"/>
    <property type="evidence" value="ECO:0007669"/>
    <property type="project" value="TreeGrafter"/>
</dbReference>
<feature type="transmembrane region" description="Helical" evidence="3">
    <location>
        <begin position="137"/>
        <end position="157"/>
    </location>
</feature>
<dbReference type="EMBL" id="CM017694">
    <property type="protein sequence ID" value="TYH10166.1"/>
    <property type="molecule type" value="Genomic_DNA"/>
</dbReference>
<organism evidence="4 5">
    <name type="scientific">Gossypium darwinii</name>
    <name type="common">Darwin's cotton</name>
    <name type="synonym">Gossypium barbadense var. darwinii</name>
    <dbReference type="NCBI Taxonomy" id="34276"/>
    <lineage>
        <taxon>Eukaryota</taxon>
        <taxon>Viridiplantae</taxon>
        <taxon>Streptophyta</taxon>
        <taxon>Embryophyta</taxon>
        <taxon>Tracheophyta</taxon>
        <taxon>Spermatophyta</taxon>
        <taxon>Magnoliopsida</taxon>
        <taxon>eudicotyledons</taxon>
        <taxon>Gunneridae</taxon>
        <taxon>Pentapetalae</taxon>
        <taxon>rosids</taxon>
        <taxon>malvids</taxon>
        <taxon>Malvales</taxon>
        <taxon>Malvaceae</taxon>
        <taxon>Malvoideae</taxon>
        <taxon>Gossypium</taxon>
    </lineage>
</organism>
<evidence type="ECO:0000256" key="3">
    <source>
        <dbReference type="SAM" id="Phobius"/>
    </source>
</evidence>
<dbReference type="PANTHER" id="PTHR10130">
    <property type="entry name" value="PEROXISOMAL TARGETING SIGNAL 1 RECEPTOR PEX5"/>
    <property type="match status" value="1"/>
</dbReference>
<keyword evidence="2" id="KW-0802">TPR repeat</keyword>
<reference evidence="4 5" key="1">
    <citation type="submission" date="2019-06" db="EMBL/GenBank/DDBJ databases">
        <title>WGS assembly of Gossypium darwinii.</title>
        <authorList>
            <person name="Chen Z.J."/>
            <person name="Sreedasyam A."/>
            <person name="Ando A."/>
            <person name="Song Q."/>
            <person name="De L."/>
            <person name="Hulse-Kemp A."/>
            <person name="Ding M."/>
            <person name="Ye W."/>
            <person name="Kirkbride R."/>
            <person name="Jenkins J."/>
            <person name="Plott C."/>
            <person name="Lovell J."/>
            <person name="Lin Y.-M."/>
            <person name="Vaughn R."/>
            <person name="Liu B."/>
            <person name="Li W."/>
            <person name="Simpson S."/>
            <person name="Scheffler B."/>
            <person name="Saski C."/>
            <person name="Grover C."/>
            <person name="Hu G."/>
            <person name="Conover J."/>
            <person name="Carlson J."/>
            <person name="Shu S."/>
            <person name="Boston L."/>
            <person name="Williams M."/>
            <person name="Peterson D."/>
            <person name="Mcgee K."/>
            <person name="Jones D."/>
            <person name="Wendel J."/>
            <person name="Stelly D."/>
            <person name="Grimwood J."/>
            <person name="Schmutz J."/>
        </authorList>
    </citation>
    <scope>NUCLEOTIDE SEQUENCE [LARGE SCALE GENOMIC DNA]</scope>
    <source>
        <strain evidence="4">1808015.09</strain>
    </source>
</reference>
<keyword evidence="1" id="KW-0677">Repeat</keyword>
<evidence type="ECO:0000313" key="5">
    <source>
        <dbReference type="Proteomes" id="UP000323506"/>
    </source>
</evidence>
<dbReference type="GO" id="GO:0005052">
    <property type="term" value="F:peroxisome matrix targeting signal-1 binding"/>
    <property type="evidence" value="ECO:0007669"/>
    <property type="project" value="TreeGrafter"/>
</dbReference>
<dbReference type="Proteomes" id="UP000323506">
    <property type="component" value="Chromosome A07"/>
</dbReference>
<evidence type="ECO:0000313" key="4">
    <source>
        <dbReference type="EMBL" id="TYH10166.1"/>
    </source>
</evidence>
<dbReference type="InterPro" id="IPR024111">
    <property type="entry name" value="PEX5/PEX5L"/>
</dbReference>
<dbReference type="PANTHER" id="PTHR10130:SF0">
    <property type="entry name" value="GH08708P"/>
    <property type="match status" value="1"/>
</dbReference>
<dbReference type="SUPFAM" id="SSF48452">
    <property type="entry name" value="TPR-like"/>
    <property type="match status" value="1"/>
</dbReference>
<proteinExistence type="predicted"/>
<keyword evidence="5" id="KW-1185">Reference proteome</keyword>
<evidence type="ECO:0000256" key="1">
    <source>
        <dbReference type="ARBA" id="ARBA00022737"/>
    </source>
</evidence>
<gene>
    <name evidence="4" type="ORF">ES288_A07G157400v1</name>
</gene>
<sequence>MNLKCFIQFIPSAADGCSFSPSQNFPNSFSSPLIPKFLSPSSQPICHRRHRPDHLVHRPRLTPLLRRRRRRSLLPQPIAMMRAQEADPINLEVLLALGVSHTNELEQTAALKYLYGWLRHHPKYGTLAPLELANSLYYAYVSTLGSCICSLICLAFVTEIFHLKLFDDKLPFACGGHIFSTIEFTGSLGTRFEAKLCACLGKHGYQLRQPGLSFCWMHGPGLVEFMHSDDLFELIADLKANWSQQQSDGLGSTTATCKL</sequence>
<dbReference type="AlphaFoldDB" id="A0A5D2FYB3"/>
<evidence type="ECO:0000256" key="2">
    <source>
        <dbReference type="ARBA" id="ARBA00022803"/>
    </source>
</evidence>
<dbReference type="InterPro" id="IPR011990">
    <property type="entry name" value="TPR-like_helical_dom_sf"/>
</dbReference>
<name>A0A5D2FYB3_GOSDA</name>
<keyword evidence="3" id="KW-0472">Membrane</keyword>
<protein>
    <submittedName>
        <fullName evidence="4">Uncharacterized protein</fullName>
    </submittedName>
</protein>
<keyword evidence="3" id="KW-1133">Transmembrane helix</keyword>
<keyword evidence="3" id="KW-0812">Transmembrane</keyword>